<dbReference type="CDD" id="cd01949">
    <property type="entry name" value="GGDEF"/>
    <property type="match status" value="1"/>
</dbReference>
<sequence>MLPYPIAGDEEARLHSLEVLGIVGTPTGPDFDAVVRLAASFFSCPISVISFLEKDRQWFKARHGLDIEETPRRYAFCNYALVENGVFVIKDTHADPRFHDNPFVQGPPHARFYAGCPLRSDSGHQLGTLCLLDTKPRSFGVDEARILTEFGQVVEGLIRAHANAVKLALSEANARRQSEALARRNRLLAQTEHLASIGGWEYDAATGEVIWSDEVYRLHGLEVGSRLDIDEVVGRYGPEAGAAMRRQLELTATTGSPYSFEADLVTGSGERRTVRAIGERLVGGDDGHVRVVGVVQDVTREIEATQALWRAAHLDGLTGVANRAAFKTHLEAVVDRAASGGGRVSLLLLDLDGFKEINDTCGHHVGDRVLIAVAERLGQLCRGRDMFLARLGGDEFAVIFDENGQASGAERMAARIVAAVRKPIRIGNDRHYVTTTVGLAAYPDDAATADGLLKCADVALYTAKRRERGAVGTYAPEVASLFDERRLAIETVRKALASNRLLPFYQPIVKLRNGQLTGYEALVRIRGRDGVLMSPQAFSHAFADQDSARRIGERVLSLVTTHLAELRAEGFEGPIVIGVNASAAEFAGGDFAERFLHQLREHDIPPSWIKLEVTETVLMGEQARNVRLAVEELSDAGVPIALDDFGTGYSSLTHLRDFPIDCIKIDRSFVAGIGREAESPAIIRALIELAHNLGLTVIAEGVETDVQLEFLRAIGCDAAQGFRFSKAGPFDMLRSQLRKQDQLALQYPARLR</sequence>
<reference evidence="3 4" key="1">
    <citation type="submission" date="2020-08" db="EMBL/GenBank/DDBJ databases">
        <title>Genomic Encyclopedia of Type Strains, Phase IV (KMG-IV): sequencing the most valuable type-strain genomes for metagenomic binning, comparative biology and taxonomic classification.</title>
        <authorList>
            <person name="Goeker M."/>
        </authorList>
    </citation>
    <scope>NUCLEOTIDE SEQUENCE [LARGE SCALE GENOMIC DNA]</scope>
    <source>
        <strain evidence="3 4">DSM 103737</strain>
    </source>
</reference>
<dbReference type="Proteomes" id="UP000577362">
    <property type="component" value="Unassembled WGS sequence"/>
</dbReference>
<dbReference type="SMART" id="SM00267">
    <property type="entry name" value="GGDEF"/>
    <property type="match status" value="1"/>
</dbReference>
<dbReference type="PROSITE" id="PS50883">
    <property type="entry name" value="EAL"/>
    <property type="match status" value="1"/>
</dbReference>
<name>A0A840C2R3_9HYPH</name>
<dbReference type="Gene3D" id="3.30.70.270">
    <property type="match status" value="1"/>
</dbReference>
<dbReference type="NCBIfam" id="TIGR00254">
    <property type="entry name" value="GGDEF"/>
    <property type="match status" value="1"/>
</dbReference>
<proteinExistence type="predicted"/>
<dbReference type="SUPFAM" id="SSF55785">
    <property type="entry name" value="PYP-like sensor domain (PAS domain)"/>
    <property type="match status" value="1"/>
</dbReference>
<dbReference type="InterPro" id="IPR035965">
    <property type="entry name" value="PAS-like_dom_sf"/>
</dbReference>
<dbReference type="Gene3D" id="3.30.450.20">
    <property type="entry name" value="PAS domain"/>
    <property type="match status" value="1"/>
</dbReference>
<dbReference type="Pfam" id="PF00563">
    <property type="entry name" value="EAL"/>
    <property type="match status" value="1"/>
</dbReference>
<dbReference type="SMART" id="SM00052">
    <property type="entry name" value="EAL"/>
    <property type="match status" value="1"/>
</dbReference>
<dbReference type="InterPro" id="IPR003018">
    <property type="entry name" value="GAF"/>
</dbReference>
<feature type="domain" description="GGDEF" evidence="2">
    <location>
        <begin position="342"/>
        <end position="476"/>
    </location>
</feature>
<dbReference type="PANTHER" id="PTHR44757:SF2">
    <property type="entry name" value="BIOFILM ARCHITECTURE MAINTENANCE PROTEIN MBAA"/>
    <property type="match status" value="1"/>
</dbReference>
<dbReference type="InterPro" id="IPR001633">
    <property type="entry name" value="EAL_dom"/>
</dbReference>
<dbReference type="CDD" id="cd01948">
    <property type="entry name" value="EAL"/>
    <property type="match status" value="1"/>
</dbReference>
<evidence type="ECO:0000259" key="1">
    <source>
        <dbReference type="PROSITE" id="PS50883"/>
    </source>
</evidence>
<dbReference type="InterPro" id="IPR029016">
    <property type="entry name" value="GAF-like_dom_sf"/>
</dbReference>
<dbReference type="InterPro" id="IPR043128">
    <property type="entry name" value="Rev_trsase/Diguanyl_cyclase"/>
</dbReference>
<evidence type="ECO:0000313" key="4">
    <source>
        <dbReference type="Proteomes" id="UP000577362"/>
    </source>
</evidence>
<dbReference type="InterPro" id="IPR000160">
    <property type="entry name" value="GGDEF_dom"/>
</dbReference>
<protein>
    <submittedName>
        <fullName evidence="3">Diguanylate cyclase (GGDEF)-like protein</fullName>
    </submittedName>
</protein>
<dbReference type="InterPro" id="IPR029787">
    <property type="entry name" value="Nucleotide_cyclase"/>
</dbReference>
<comment type="caution">
    <text evidence="3">The sequence shown here is derived from an EMBL/GenBank/DDBJ whole genome shotgun (WGS) entry which is preliminary data.</text>
</comment>
<feature type="domain" description="EAL" evidence="1">
    <location>
        <begin position="485"/>
        <end position="741"/>
    </location>
</feature>
<dbReference type="PROSITE" id="PS50887">
    <property type="entry name" value="GGDEF"/>
    <property type="match status" value="1"/>
</dbReference>
<keyword evidence="4" id="KW-1185">Reference proteome</keyword>
<dbReference type="InterPro" id="IPR052155">
    <property type="entry name" value="Biofilm_reg_signaling"/>
</dbReference>
<dbReference type="EMBL" id="JACIEN010000009">
    <property type="protein sequence ID" value="MBB4019904.1"/>
    <property type="molecule type" value="Genomic_DNA"/>
</dbReference>
<accession>A0A840C2R3</accession>
<dbReference type="InterPro" id="IPR035919">
    <property type="entry name" value="EAL_sf"/>
</dbReference>
<dbReference type="Gene3D" id="3.20.20.450">
    <property type="entry name" value="EAL domain"/>
    <property type="match status" value="1"/>
</dbReference>
<dbReference type="RefSeq" id="WP_183318725.1">
    <property type="nucleotide sequence ID" value="NZ_JACIEN010000009.1"/>
</dbReference>
<dbReference type="AlphaFoldDB" id="A0A840C2R3"/>
<dbReference type="Pfam" id="PF13185">
    <property type="entry name" value="GAF_2"/>
    <property type="match status" value="1"/>
</dbReference>
<dbReference type="SMART" id="SM00065">
    <property type="entry name" value="GAF"/>
    <property type="match status" value="1"/>
</dbReference>
<evidence type="ECO:0000313" key="3">
    <source>
        <dbReference type="EMBL" id="MBB4019904.1"/>
    </source>
</evidence>
<dbReference type="SUPFAM" id="SSF55781">
    <property type="entry name" value="GAF domain-like"/>
    <property type="match status" value="1"/>
</dbReference>
<dbReference type="SUPFAM" id="SSF141868">
    <property type="entry name" value="EAL domain-like"/>
    <property type="match status" value="1"/>
</dbReference>
<evidence type="ECO:0000259" key="2">
    <source>
        <dbReference type="PROSITE" id="PS50887"/>
    </source>
</evidence>
<dbReference type="Gene3D" id="3.30.450.40">
    <property type="match status" value="1"/>
</dbReference>
<dbReference type="Pfam" id="PF00990">
    <property type="entry name" value="GGDEF"/>
    <property type="match status" value="1"/>
</dbReference>
<dbReference type="PANTHER" id="PTHR44757">
    <property type="entry name" value="DIGUANYLATE CYCLASE DGCP"/>
    <property type="match status" value="1"/>
</dbReference>
<gene>
    <name evidence="3" type="ORF">GGR16_004964</name>
</gene>
<dbReference type="SUPFAM" id="SSF55073">
    <property type="entry name" value="Nucleotide cyclase"/>
    <property type="match status" value="1"/>
</dbReference>
<organism evidence="3 4">
    <name type="scientific">Chelatococcus caeni</name>
    <dbReference type="NCBI Taxonomy" id="1348468"/>
    <lineage>
        <taxon>Bacteria</taxon>
        <taxon>Pseudomonadati</taxon>
        <taxon>Pseudomonadota</taxon>
        <taxon>Alphaproteobacteria</taxon>
        <taxon>Hyphomicrobiales</taxon>
        <taxon>Chelatococcaceae</taxon>
        <taxon>Chelatococcus</taxon>
    </lineage>
</organism>